<dbReference type="InterPro" id="IPR058347">
    <property type="entry name" value="DUF8034"/>
</dbReference>
<dbReference type="Pfam" id="PF26099">
    <property type="entry name" value="DUF8034"/>
    <property type="match status" value="2"/>
</dbReference>
<proteinExistence type="predicted"/>
<gene>
    <name evidence="1" type="ORF">DF168_00367</name>
</gene>
<reference evidence="1 2" key="1">
    <citation type="submission" date="2018-06" db="EMBL/GenBank/DDBJ databases">
        <title>Draft Genome Sequence of a Novel Marine Bacterium Related to the Verrucomicrobia.</title>
        <authorList>
            <person name="Vosseberg J."/>
            <person name="Martijn J."/>
            <person name="Ettema T.J.G."/>
        </authorList>
    </citation>
    <scope>NUCLEOTIDE SEQUENCE [LARGE SCALE GENOMIC DNA]</scope>
    <source>
        <strain evidence="1">TARA_B100001123</strain>
    </source>
</reference>
<accession>A0A2Z4AE48</accession>
<protein>
    <submittedName>
        <fullName evidence="1">Uncharacterized protein</fullName>
    </submittedName>
</protein>
<name>A0A2Z4AE48_9BACT</name>
<sequence length="639" mass="73178">MVTLEANLPFVDAPEWAVLQRGLIDLLNGSVDPVMERYIGKDDSVLWPTTETFTGIDGLDDAYESFHNWPVLYLLGGDESILDLSHRMYDGITRQFSKYSSGHGHPMVVKEYEQGYDWMHQGEGYVFFYNLCLADPANRKNIERAQRYAGFYLNEDPEAPNYDPVNKLIRCAHNGSMGPAHRNFEKLFQKVCDRTSSYGYDFWHVYPLPFLDVPGIESVEDLLKPGMGEVMAKAMRDRMSRGDVACNLAATTMVTNAYLCTGDENYRSWVKEYVDAWIERTQKNNGILPDNIGLSGEIGEYIDGKWYGGYYGWTWPHGWETLGDACISAAENAALLHSDPSYINFPRSQVDVMMENGHLRDKTLHVPQCYNDKGWSRYLPMRGDTMAHIWGMSMAEEDMERIKKLRNYDERDFTRVKSHGSKHGGGHEAAWIAYLQGEYPNYPSDILRHNYSQVYQRLDYMRCDQQDPSTYSDAYLQARNPITVEGLIQLTMGGPLFMYNGGLLMVRLRYFDVERRRPGLPRDVAALIEKLEDSSAILYLVNLNPTKDRELIVQGGAFAEHRFTHVSFQRRQNLTAEQAEAISTHPEAYKKIIEGQTESASEEVNSAHFKICMLPGSMVRLELGMERYVENPSYSEPWS</sequence>
<evidence type="ECO:0000313" key="2">
    <source>
        <dbReference type="Proteomes" id="UP000247465"/>
    </source>
</evidence>
<dbReference type="AlphaFoldDB" id="A0A2Z4AE48"/>
<dbReference type="KEGG" id="mtar:DF168_00367"/>
<evidence type="ECO:0000313" key="1">
    <source>
        <dbReference type="EMBL" id="AWT59186.1"/>
    </source>
</evidence>
<dbReference type="Proteomes" id="UP000247465">
    <property type="component" value="Chromosome"/>
</dbReference>
<organism evidence="1 2">
    <name type="scientific">Candidatus Moanibacter tarae</name>
    <dbReference type="NCBI Taxonomy" id="2200854"/>
    <lineage>
        <taxon>Bacteria</taxon>
        <taxon>Pseudomonadati</taxon>
        <taxon>Verrucomicrobiota</taxon>
        <taxon>Opitutia</taxon>
        <taxon>Puniceicoccales</taxon>
        <taxon>Puniceicoccales incertae sedis</taxon>
        <taxon>Candidatus Moanibacter</taxon>
    </lineage>
</organism>
<dbReference type="EMBL" id="CP029803">
    <property type="protein sequence ID" value="AWT59186.1"/>
    <property type="molecule type" value="Genomic_DNA"/>
</dbReference>